<gene>
    <name evidence="2" type="ORF">BUL40_08345</name>
</gene>
<reference evidence="2 3" key="1">
    <citation type="submission" date="2016-12" db="EMBL/GenBank/DDBJ databases">
        <authorList>
            <person name="Song W.-J."/>
            <person name="Kurnit D.M."/>
        </authorList>
    </citation>
    <scope>NUCLEOTIDE SEQUENCE [LARGE SCALE GENOMIC DNA]</scope>
    <source>
        <strain evidence="2 3">HSG9</strain>
    </source>
</reference>
<dbReference type="Gene3D" id="3.40.630.30">
    <property type="match status" value="1"/>
</dbReference>
<dbReference type="OrthoDB" id="9785911at2"/>
<dbReference type="RefSeq" id="WP_080318869.1">
    <property type="nucleotide sequence ID" value="NZ_MTBC01000004.1"/>
</dbReference>
<evidence type="ECO:0000313" key="3">
    <source>
        <dbReference type="Proteomes" id="UP000191680"/>
    </source>
</evidence>
<proteinExistence type="predicted"/>
<dbReference type="EMBL" id="MTBC01000004">
    <property type="protein sequence ID" value="OQD43089.1"/>
    <property type="molecule type" value="Genomic_DNA"/>
</dbReference>
<sequence length="365" mass="42545">MEVGTAVIEHLQVIKLTNTTAIKEYKRALKSIACDSPYYCFELLNNSQDEEQTLCAAIYRNTAMEIMAVMPFFLRKIKKTTYFDVTSPWGYNGPFFNKEFGKEQQRLFWKQLHCWYERNNIISEFLRFNFYGNHKYYDGDVVHTLFNVQGNITDWDAFWSGQKPNTRNQFRKAEKLGLKFELHYKTIPAEKIADFYQVYIGTMDRRSAVDSFYHTLEYFKAICANNTEKCAIGLVYDETGEPISTEFFLVSQDTLFSFLGGTDSNHFKKRPNEYLKISAIKWAGENGLTFYMIGGGLSNSKEDNLYLYKKKYFPHHPDIDFYTGRKIINKEVYTLLLQQVGVVNAASFIDKNGTSGFFPAYRQKV</sequence>
<keyword evidence="3" id="KW-1185">Reference proteome</keyword>
<dbReference type="Pfam" id="PF13480">
    <property type="entry name" value="Acetyltransf_6"/>
    <property type="match status" value="1"/>
</dbReference>
<dbReference type="InterPro" id="IPR038740">
    <property type="entry name" value="BioF2-like_GNAT_dom"/>
</dbReference>
<evidence type="ECO:0000313" key="2">
    <source>
        <dbReference type="EMBL" id="OQD43089.1"/>
    </source>
</evidence>
<feature type="domain" description="BioF2-like acetyltransferase" evidence="1">
    <location>
        <begin position="165"/>
        <end position="298"/>
    </location>
</feature>
<dbReference type="AlphaFoldDB" id="A0A1V6LSK2"/>
<dbReference type="SUPFAM" id="SSF55729">
    <property type="entry name" value="Acyl-CoA N-acyltransferases (Nat)"/>
    <property type="match status" value="1"/>
</dbReference>
<evidence type="ECO:0000259" key="1">
    <source>
        <dbReference type="Pfam" id="PF13480"/>
    </source>
</evidence>
<protein>
    <recommendedName>
        <fullName evidence="1">BioF2-like acetyltransferase domain-containing protein</fullName>
    </recommendedName>
</protein>
<comment type="caution">
    <text evidence="2">The sequence shown here is derived from an EMBL/GenBank/DDBJ whole genome shotgun (WGS) entry which is preliminary data.</text>
</comment>
<name>A0A1V6LSK2_9FLAO</name>
<dbReference type="Proteomes" id="UP000191680">
    <property type="component" value="Unassembled WGS sequence"/>
</dbReference>
<dbReference type="InterPro" id="IPR016181">
    <property type="entry name" value="Acyl_CoA_acyltransferase"/>
</dbReference>
<accession>A0A1V6LSK2</accession>
<organism evidence="2 3">
    <name type="scientific">Croceivirga radicis</name>
    <dbReference type="NCBI Taxonomy" id="1929488"/>
    <lineage>
        <taxon>Bacteria</taxon>
        <taxon>Pseudomonadati</taxon>
        <taxon>Bacteroidota</taxon>
        <taxon>Flavobacteriia</taxon>
        <taxon>Flavobacteriales</taxon>
        <taxon>Flavobacteriaceae</taxon>
        <taxon>Croceivirga</taxon>
    </lineage>
</organism>